<dbReference type="Pfam" id="PF00293">
    <property type="entry name" value="NUDIX"/>
    <property type="match status" value="1"/>
</dbReference>
<comment type="cofactor">
    <cofactor evidence="2">
        <name>Mg(2+)</name>
        <dbReference type="ChEBI" id="CHEBI:18420"/>
    </cofactor>
</comment>
<evidence type="ECO:0000256" key="2">
    <source>
        <dbReference type="ARBA" id="ARBA00001946"/>
    </source>
</evidence>
<comment type="caution">
    <text evidence="9">The sequence shown here is derived from an EMBL/GenBank/DDBJ whole genome shotgun (WGS) entry which is preliminary data.</text>
</comment>
<dbReference type="RefSeq" id="WP_201430344.1">
    <property type="nucleotide sequence ID" value="NZ_JAEQBW010000002.1"/>
</dbReference>
<evidence type="ECO:0000256" key="7">
    <source>
        <dbReference type="ARBA" id="ARBA00032272"/>
    </source>
</evidence>
<dbReference type="CDD" id="cd24161">
    <property type="entry name" value="NUDIX_ADPRase_Ndx2"/>
    <property type="match status" value="1"/>
</dbReference>
<dbReference type="PROSITE" id="PS51462">
    <property type="entry name" value="NUDIX"/>
    <property type="match status" value="1"/>
</dbReference>
<comment type="similarity">
    <text evidence="3">Belongs to the Nudix hydrolase family. NudK subfamily.</text>
</comment>
<protein>
    <recommendedName>
        <fullName evidence="4">GDP-mannose pyrophosphatase</fullName>
    </recommendedName>
    <alternativeName>
        <fullName evidence="6">GDP-mannose hydrolase</fullName>
    </alternativeName>
    <alternativeName>
        <fullName evidence="7">GDPMK</fullName>
    </alternativeName>
</protein>
<dbReference type="AlphaFoldDB" id="A0A935C6W6"/>
<sequence length="190" mass="21582">MPDKDPTHNPWKKISSEIKYENPWIKVEEDQVINPSGGESIYGRVHFKNIAIGIIPIDEDGNTWLVGQYRYPLNEYSWEIPEGGSPEGEDLLATAKRELKEETGLTASHWEQFMRIHTSNSVSDEVGYVFLARGLTEGETEFEETEELKIKKLPLQEALEMVMRGEISDSISMAALLKLDREIKTGNINS</sequence>
<dbReference type="GO" id="GO:0005829">
    <property type="term" value="C:cytosol"/>
    <property type="evidence" value="ECO:0007669"/>
    <property type="project" value="TreeGrafter"/>
</dbReference>
<evidence type="ECO:0000256" key="5">
    <source>
        <dbReference type="ARBA" id="ARBA00022801"/>
    </source>
</evidence>
<dbReference type="GO" id="GO:0016787">
    <property type="term" value="F:hydrolase activity"/>
    <property type="evidence" value="ECO:0007669"/>
    <property type="project" value="UniProtKB-KW"/>
</dbReference>
<dbReference type="InterPro" id="IPR015797">
    <property type="entry name" value="NUDIX_hydrolase-like_dom_sf"/>
</dbReference>
<dbReference type="PANTHER" id="PTHR11839">
    <property type="entry name" value="UDP/ADP-SUGAR PYROPHOSPHATASE"/>
    <property type="match status" value="1"/>
</dbReference>
<evidence type="ECO:0000256" key="4">
    <source>
        <dbReference type="ARBA" id="ARBA00016377"/>
    </source>
</evidence>
<keyword evidence="5 9" id="KW-0378">Hydrolase</keyword>
<dbReference type="PANTHER" id="PTHR11839:SF18">
    <property type="entry name" value="NUDIX HYDROLASE DOMAIN-CONTAINING PROTEIN"/>
    <property type="match status" value="1"/>
</dbReference>
<gene>
    <name evidence="9" type="ORF">JKA74_06450</name>
</gene>
<accession>A0A935C6W6</accession>
<dbReference type="GO" id="GO:0006753">
    <property type="term" value="P:nucleoside phosphate metabolic process"/>
    <property type="evidence" value="ECO:0007669"/>
    <property type="project" value="TreeGrafter"/>
</dbReference>
<dbReference type="InterPro" id="IPR020084">
    <property type="entry name" value="NUDIX_hydrolase_CS"/>
</dbReference>
<dbReference type="EMBL" id="JAEQBW010000002">
    <property type="protein sequence ID" value="MBK6264671.1"/>
    <property type="molecule type" value="Genomic_DNA"/>
</dbReference>
<evidence type="ECO:0000256" key="3">
    <source>
        <dbReference type="ARBA" id="ARBA00007275"/>
    </source>
</evidence>
<evidence type="ECO:0000313" key="9">
    <source>
        <dbReference type="EMBL" id="MBK6264671.1"/>
    </source>
</evidence>
<dbReference type="Proteomes" id="UP000611723">
    <property type="component" value="Unassembled WGS sequence"/>
</dbReference>
<evidence type="ECO:0000256" key="6">
    <source>
        <dbReference type="ARBA" id="ARBA00032162"/>
    </source>
</evidence>
<evidence type="ECO:0000259" key="8">
    <source>
        <dbReference type="PROSITE" id="PS51462"/>
    </source>
</evidence>
<dbReference type="Gene3D" id="3.90.79.10">
    <property type="entry name" value="Nucleoside Triphosphate Pyrophosphohydrolase"/>
    <property type="match status" value="1"/>
</dbReference>
<proteinExistence type="inferred from homology"/>
<keyword evidence="10" id="KW-1185">Reference proteome</keyword>
<evidence type="ECO:0000313" key="10">
    <source>
        <dbReference type="Proteomes" id="UP000611723"/>
    </source>
</evidence>
<feature type="domain" description="Nudix hydrolase" evidence="8">
    <location>
        <begin position="47"/>
        <end position="175"/>
    </location>
</feature>
<name>A0A935C6W6_9BACT</name>
<dbReference type="InterPro" id="IPR000086">
    <property type="entry name" value="NUDIX_hydrolase_dom"/>
</dbReference>
<dbReference type="SUPFAM" id="SSF55811">
    <property type="entry name" value="Nudix"/>
    <property type="match status" value="1"/>
</dbReference>
<organism evidence="9 10">
    <name type="scientific">Marivirga aurantiaca</name>
    <dbReference type="NCBI Taxonomy" id="2802615"/>
    <lineage>
        <taxon>Bacteria</taxon>
        <taxon>Pseudomonadati</taxon>
        <taxon>Bacteroidota</taxon>
        <taxon>Cytophagia</taxon>
        <taxon>Cytophagales</taxon>
        <taxon>Marivirgaceae</taxon>
        <taxon>Marivirga</taxon>
    </lineage>
</organism>
<dbReference type="PROSITE" id="PS00893">
    <property type="entry name" value="NUDIX_BOX"/>
    <property type="match status" value="1"/>
</dbReference>
<comment type="catalytic activity">
    <reaction evidence="1">
        <text>GDP-alpha-D-mannose + H2O = alpha-D-mannose 1-phosphate + GMP + 2 H(+)</text>
        <dbReference type="Rhea" id="RHEA:27978"/>
        <dbReference type="ChEBI" id="CHEBI:15377"/>
        <dbReference type="ChEBI" id="CHEBI:15378"/>
        <dbReference type="ChEBI" id="CHEBI:57527"/>
        <dbReference type="ChEBI" id="CHEBI:58115"/>
        <dbReference type="ChEBI" id="CHEBI:58409"/>
    </reaction>
</comment>
<evidence type="ECO:0000256" key="1">
    <source>
        <dbReference type="ARBA" id="ARBA00000847"/>
    </source>
</evidence>
<dbReference type="GO" id="GO:0019693">
    <property type="term" value="P:ribose phosphate metabolic process"/>
    <property type="evidence" value="ECO:0007669"/>
    <property type="project" value="TreeGrafter"/>
</dbReference>
<reference evidence="9" key="1">
    <citation type="submission" date="2021-01" db="EMBL/GenBank/DDBJ databases">
        <title>Marivirga aurantiaca sp. nov., isolated from intertidal surface sediments.</title>
        <authorList>
            <person name="Zhang M."/>
        </authorList>
    </citation>
    <scope>NUCLEOTIDE SEQUENCE</scope>
    <source>
        <strain evidence="9">S37H4</strain>
    </source>
</reference>